<dbReference type="AlphaFoldDB" id="A0A2A9MAI7"/>
<feature type="coiled-coil region" evidence="2">
    <location>
        <begin position="85"/>
        <end position="130"/>
    </location>
</feature>
<dbReference type="EMBL" id="NWUJ01000010">
    <property type="protein sequence ID" value="PFH32627.1"/>
    <property type="molecule type" value="Genomic_DNA"/>
</dbReference>
<evidence type="ECO:0000256" key="1">
    <source>
        <dbReference type="ARBA" id="ARBA00008045"/>
    </source>
</evidence>
<dbReference type="Gene3D" id="1.10.287.370">
    <property type="match status" value="1"/>
</dbReference>
<dbReference type="KEGG" id="bbes:BESB_012390"/>
<dbReference type="GO" id="GO:0051082">
    <property type="term" value="F:unfolded protein binding"/>
    <property type="evidence" value="ECO:0007669"/>
    <property type="project" value="InterPro"/>
</dbReference>
<dbReference type="VEuPathDB" id="ToxoDB:BESB_012390"/>
<dbReference type="GeneID" id="40306301"/>
<comment type="similarity">
    <text evidence="1">Belongs to the prefoldin subunit beta family.</text>
</comment>
<keyword evidence="2" id="KW-0175">Coiled coil</keyword>
<dbReference type="InterPro" id="IPR009053">
    <property type="entry name" value="Prefoldin"/>
</dbReference>
<dbReference type="GO" id="GO:0016272">
    <property type="term" value="C:prefoldin complex"/>
    <property type="evidence" value="ECO:0007669"/>
    <property type="project" value="InterPro"/>
</dbReference>
<dbReference type="SUPFAM" id="SSF46579">
    <property type="entry name" value="Prefoldin"/>
    <property type="match status" value="1"/>
</dbReference>
<keyword evidence="4" id="KW-1185">Reference proteome</keyword>
<evidence type="ECO:0000313" key="3">
    <source>
        <dbReference type="EMBL" id="PFH32627.1"/>
    </source>
</evidence>
<gene>
    <name evidence="3" type="ORF">BESB_012390</name>
</gene>
<dbReference type="RefSeq" id="XP_029216636.1">
    <property type="nucleotide sequence ID" value="XM_029359969.1"/>
</dbReference>
<dbReference type="InterPro" id="IPR002777">
    <property type="entry name" value="PFD_beta-like"/>
</dbReference>
<dbReference type="Pfam" id="PF01920">
    <property type="entry name" value="Prefoldin_2"/>
    <property type="match status" value="1"/>
</dbReference>
<accession>A0A2A9MAI7</accession>
<protein>
    <submittedName>
        <fullName evidence="3">Mediator complex subunit MED11</fullName>
    </submittedName>
</protein>
<organism evidence="3 4">
    <name type="scientific">Besnoitia besnoiti</name>
    <name type="common">Apicomplexan protozoan</name>
    <dbReference type="NCBI Taxonomy" id="94643"/>
    <lineage>
        <taxon>Eukaryota</taxon>
        <taxon>Sar</taxon>
        <taxon>Alveolata</taxon>
        <taxon>Apicomplexa</taxon>
        <taxon>Conoidasida</taxon>
        <taxon>Coccidia</taxon>
        <taxon>Eucoccidiorida</taxon>
        <taxon>Eimeriorina</taxon>
        <taxon>Sarcocystidae</taxon>
        <taxon>Besnoitia</taxon>
    </lineage>
</organism>
<dbReference type="Proteomes" id="UP000224006">
    <property type="component" value="Chromosome IX"/>
</dbReference>
<evidence type="ECO:0000256" key="2">
    <source>
        <dbReference type="SAM" id="Coils"/>
    </source>
</evidence>
<dbReference type="GO" id="GO:0006457">
    <property type="term" value="P:protein folding"/>
    <property type="evidence" value="ECO:0007669"/>
    <property type="project" value="InterPro"/>
</dbReference>
<comment type="caution">
    <text evidence="3">The sequence shown here is derived from an EMBL/GenBank/DDBJ whole genome shotgun (WGS) entry which is preliminary data.</text>
</comment>
<sequence>MAASPAERAAAKGGVDAVQELSMMAREVEQQQDTLALQIQKVSAKIRTSAINAKRNDAALEMLKETGQDAVAYQQVARLFILTPVPKLEEKLKKHNEDLQQEAAKLENLKDQLASRLKSVDAQAVELRRNFHQAVAQAIQAQGGGAVPASAKA</sequence>
<proteinExistence type="inferred from homology"/>
<name>A0A2A9MAI7_BESBE</name>
<reference evidence="3 4" key="1">
    <citation type="submission" date="2017-09" db="EMBL/GenBank/DDBJ databases">
        <title>Genome sequencing of Besnoitia besnoiti strain Bb-Ger1.</title>
        <authorList>
            <person name="Schares G."/>
            <person name="Venepally P."/>
            <person name="Lorenzi H.A."/>
        </authorList>
    </citation>
    <scope>NUCLEOTIDE SEQUENCE [LARGE SCALE GENOMIC DNA]</scope>
    <source>
        <strain evidence="3 4">Bb-Ger1</strain>
    </source>
</reference>
<dbReference type="OrthoDB" id="2015447at2759"/>
<evidence type="ECO:0000313" key="4">
    <source>
        <dbReference type="Proteomes" id="UP000224006"/>
    </source>
</evidence>